<dbReference type="SUPFAM" id="SSF46565">
    <property type="entry name" value="Chaperone J-domain"/>
    <property type="match status" value="1"/>
</dbReference>
<dbReference type="CDD" id="cd06257">
    <property type="entry name" value="DnaJ"/>
    <property type="match status" value="1"/>
</dbReference>
<dbReference type="EMBL" id="CP010311">
    <property type="protein sequence ID" value="AJF07336.1"/>
    <property type="molecule type" value="Genomic_DNA"/>
</dbReference>
<protein>
    <recommendedName>
        <fullName evidence="4">J domain-containing protein</fullName>
    </recommendedName>
</protein>
<gene>
    <name evidence="2" type="ORF">GSUB_13285</name>
</gene>
<keyword evidence="3" id="KW-1185">Reference proteome</keyword>
<dbReference type="Gene3D" id="1.10.287.110">
    <property type="entry name" value="DnaJ domain"/>
    <property type="match status" value="1"/>
</dbReference>
<dbReference type="SUPFAM" id="SSF160246">
    <property type="entry name" value="EspE N-terminal domain-like"/>
    <property type="match status" value="1"/>
</dbReference>
<dbReference type="STRING" id="483547.GSUB_13285"/>
<evidence type="ECO:0008006" key="4">
    <source>
        <dbReference type="Google" id="ProtNLM"/>
    </source>
</evidence>
<feature type="region of interest" description="Disordered" evidence="1">
    <location>
        <begin position="91"/>
        <end position="121"/>
    </location>
</feature>
<dbReference type="HOGENOM" id="CLU_1141293_0_0_7"/>
<dbReference type="RefSeq" id="WP_040201216.1">
    <property type="nucleotide sequence ID" value="NZ_CP010311.1"/>
</dbReference>
<dbReference type="Proteomes" id="UP000035036">
    <property type="component" value="Chromosome"/>
</dbReference>
<dbReference type="KEGG" id="gsb:GSUB_13285"/>
<dbReference type="InterPro" id="IPR037257">
    <property type="entry name" value="T2SS_E_N_sf"/>
</dbReference>
<dbReference type="InterPro" id="IPR001623">
    <property type="entry name" value="DnaJ_domain"/>
</dbReference>
<proteinExistence type="predicted"/>
<name>A0A0B5FUP5_9BACT</name>
<evidence type="ECO:0000313" key="3">
    <source>
        <dbReference type="Proteomes" id="UP000035036"/>
    </source>
</evidence>
<evidence type="ECO:0000313" key="2">
    <source>
        <dbReference type="EMBL" id="AJF07336.1"/>
    </source>
</evidence>
<dbReference type="OrthoDB" id="5432239at2"/>
<accession>A0A0B5FUP5</accession>
<dbReference type="AlphaFoldDB" id="A0A0B5FUP5"/>
<dbReference type="InterPro" id="IPR036869">
    <property type="entry name" value="J_dom_sf"/>
</dbReference>
<evidence type="ECO:0000256" key="1">
    <source>
        <dbReference type="SAM" id="MobiDB-lite"/>
    </source>
</evidence>
<organism evidence="2 3">
    <name type="scientific">Geoalkalibacter subterraneus</name>
    <dbReference type="NCBI Taxonomy" id="483547"/>
    <lineage>
        <taxon>Bacteria</taxon>
        <taxon>Pseudomonadati</taxon>
        <taxon>Thermodesulfobacteriota</taxon>
        <taxon>Desulfuromonadia</taxon>
        <taxon>Desulfuromonadales</taxon>
        <taxon>Geoalkalibacteraceae</taxon>
        <taxon>Geoalkalibacter</taxon>
    </lineage>
</organism>
<sequence>MTASLHENEVLKACRTLFGPDVWLDRHFLGYLQPDGVRAAYRQRAKETHPDRFPGEQRIQKLQAEHFHAVHHAYDLVRSFLAQRDQAGLKFSTSRTSHQREQPPPHAHPHREKPAHSGSGPIPSRAYEIGSYLYAAGAIGYHALIEALVWQRRQRPPVGETARRWGWLDEQTIRRIMLHRSRHCRRFGEKAVEMGLLTPFQVRTLLFHQRSRHQKLGQYFVQQGYLSAEELDALVQQMHGHNARVHLHAGPRRSAS</sequence>
<reference evidence="2 3" key="1">
    <citation type="journal article" date="2015" name="Genome Announc.">
        <title>Genomes of Geoalkalibacter ferrihydriticus Z-0531T and Geoalkalibacter subterraneus Red1T, Two Haloalkaliphilic Metal-Reducing Deltaproteobacteria.</title>
        <authorList>
            <person name="Badalamenti J.P."/>
            <person name="Krajmalnik-Brown R."/>
            <person name="Torres C.I."/>
            <person name="Bond D.R."/>
        </authorList>
    </citation>
    <scope>NUCLEOTIDE SEQUENCE [LARGE SCALE GENOMIC DNA]</scope>
    <source>
        <strain evidence="2 3">Red1</strain>
    </source>
</reference>